<proteinExistence type="predicted"/>
<accession>A0ABN2LNQ8</accession>
<dbReference type="Proteomes" id="UP001500218">
    <property type="component" value="Unassembled WGS sequence"/>
</dbReference>
<keyword evidence="2" id="KW-1185">Reference proteome</keyword>
<evidence type="ECO:0000313" key="1">
    <source>
        <dbReference type="EMBL" id="GAA1792130.1"/>
    </source>
</evidence>
<gene>
    <name evidence="1" type="ORF">GCM10009682_12630</name>
</gene>
<name>A0ABN2LNQ8_9ACTN</name>
<evidence type="ECO:0000313" key="2">
    <source>
        <dbReference type="Proteomes" id="UP001500218"/>
    </source>
</evidence>
<organism evidence="1 2">
    <name type="scientific">Luedemannella flava</name>
    <dbReference type="NCBI Taxonomy" id="349316"/>
    <lineage>
        <taxon>Bacteria</taxon>
        <taxon>Bacillati</taxon>
        <taxon>Actinomycetota</taxon>
        <taxon>Actinomycetes</taxon>
        <taxon>Micromonosporales</taxon>
        <taxon>Micromonosporaceae</taxon>
        <taxon>Luedemannella</taxon>
    </lineage>
</organism>
<dbReference type="RefSeq" id="WP_344127221.1">
    <property type="nucleotide sequence ID" value="NZ_BAAALT010000031.1"/>
</dbReference>
<protein>
    <submittedName>
        <fullName evidence="1">Uncharacterized protein</fullName>
    </submittedName>
</protein>
<sequence length="280" mass="31617">MHHANHFYGHAHVLARYCGLDEQTPPRIFGYLQHGWNIGDGLAPGTPFVDGSPLFLWSERTRQRSWSLGRRDTVVVGAPFAYLLSMEPVAGERREGTIYYPFHGWEGQKVSGDHRALIDLIRSTEDGPVTICLYWQEYGMRRVRAVYERAGFRVICHGGRGHWWRGTDPRFLYKQLAELRKHQRVASNRLSSAVLYGALAGCEPAVYGDPMTLRGEDPMFGGVARMRRTWPQLHGPHLDLDAARAAARDELGADRLLTPVELRELLGWTAEVLSLAEVAT</sequence>
<dbReference type="EMBL" id="BAAALT010000031">
    <property type="protein sequence ID" value="GAA1792130.1"/>
    <property type="molecule type" value="Genomic_DNA"/>
</dbReference>
<reference evidence="1 2" key="1">
    <citation type="journal article" date="2019" name="Int. J. Syst. Evol. Microbiol.">
        <title>The Global Catalogue of Microorganisms (GCM) 10K type strain sequencing project: providing services to taxonomists for standard genome sequencing and annotation.</title>
        <authorList>
            <consortium name="The Broad Institute Genomics Platform"/>
            <consortium name="The Broad Institute Genome Sequencing Center for Infectious Disease"/>
            <person name="Wu L."/>
            <person name="Ma J."/>
        </authorList>
    </citation>
    <scope>NUCLEOTIDE SEQUENCE [LARGE SCALE GENOMIC DNA]</scope>
    <source>
        <strain evidence="1 2">JCM 13250</strain>
    </source>
</reference>
<comment type="caution">
    <text evidence="1">The sequence shown here is derived from an EMBL/GenBank/DDBJ whole genome shotgun (WGS) entry which is preliminary data.</text>
</comment>